<keyword evidence="10 12" id="KW-0472">Membrane</keyword>
<keyword evidence="7 16" id="KW-0418">Kinase</keyword>
<keyword evidence="17" id="KW-1185">Reference proteome</keyword>
<dbReference type="PANTHER" id="PTHR45436:SF5">
    <property type="entry name" value="SENSOR HISTIDINE KINASE TRCS"/>
    <property type="match status" value="1"/>
</dbReference>
<dbReference type="SMART" id="SM00388">
    <property type="entry name" value="HisKA"/>
    <property type="match status" value="1"/>
</dbReference>
<dbReference type="GO" id="GO:0016301">
    <property type="term" value="F:kinase activity"/>
    <property type="evidence" value="ECO:0007669"/>
    <property type="project" value="UniProtKB-KW"/>
</dbReference>
<dbReference type="InterPro" id="IPR003660">
    <property type="entry name" value="HAMP_dom"/>
</dbReference>
<evidence type="ECO:0000259" key="14">
    <source>
        <dbReference type="PROSITE" id="PS50109"/>
    </source>
</evidence>
<gene>
    <name evidence="16" type="ORF">ACK2TP_11965</name>
</gene>
<proteinExistence type="predicted"/>
<organism evidence="16 17">
    <name type="scientific">Terriglobus aquaticus</name>
    <dbReference type="NCBI Taxonomy" id="940139"/>
    <lineage>
        <taxon>Bacteria</taxon>
        <taxon>Pseudomonadati</taxon>
        <taxon>Acidobacteriota</taxon>
        <taxon>Terriglobia</taxon>
        <taxon>Terriglobales</taxon>
        <taxon>Acidobacteriaceae</taxon>
        <taxon>Terriglobus</taxon>
    </lineage>
</organism>
<keyword evidence="9" id="KW-0902">Two-component regulatory system</keyword>
<dbReference type="Gene3D" id="3.30.565.10">
    <property type="entry name" value="Histidine kinase-like ATPase, C-terminal domain"/>
    <property type="match status" value="1"/>
</dbReference>
<evidence type="ECO:0000313" key="16">
    <source>
        <dbReference type="EMBL" id="MFN2976481.1"/>
    </source>
</evidence>
<sequence length="464" mass="50064">MKGNSLIKRAVVAAIAAQLLCAAVLSSAALLHEFHTRVHALDVQVEGRADSLLGAVQDAEDVDASVTIDPAELKLPPRDIFAVYNQGGRLLGSSPGAPPTLIVREEAGFREVSLQHEKYRVFQRDAVRVIDRAEYGGVGLRRPVTLVYAVPEGHLRHEVFEATSFYIVTILLATGAMAFALPPLLRRTLRPLADLASAAGEIHAPAFPFDPPASAMELSELRPLTQVLNDSIGRVRASFAREHQFVSDAAHELKTAVAVIRSSAQLLLLRRRSEMEYEAGLKEVVDDVERLETLIAQMLELARVEEAREPDLPTIDLADAVTRVVQLVKPVADQRQVTVEVVAKSGTRVRMRQDAAETLLSNLLMNALQHSTATSPGIVISVVQSTAQSVQLSVADGGSGISPEALPYVFERFYREDRSRSRETGGTGLGLAIAKSIVESAGGSIRVESTPGVGTTMHVTFITA</sequence>
<evidence type="ECO:0000256" key="9">
    <source>
        <dbReference type="ARBA" id="ARBA00023012"/>
    </source>
</evidence>
<name>A0ABW9KNH5_9BACT</name>
<dbReference type="Gene3D" id="1.10.287.130">
    <property type="match status" value="1"/>
</dbReference>
<dbReference type="InterPro" id="IPR036097">
    <property type="entry name" value="HisK_dim/P_sf"/>
</dbReference>
<dbReference type="PROSITE" id="PS50885">
    <property type="entry name" value="HAMP"/>
    <property type="match status" value="1"/>
</dbReference>
<dbReference type="Pfam" id="PF02518">
    <property type="entry name" value="HATPase_c"/>
    <property type="match status" value="1"/>
</dbReference>
<evidence type="ECO:0000256" key="13">
    <source>
        <dbReference type="SAM" id="SignalP"/>
    </source>
</evidence>
<dbReference type="InterPro" id="IPR036890">
    <property type="entry name" value="HATPase_C_sf"/>
</dbReference>
<dbReference type="EMBL" id="JBJYXY010000001">
    <property type="protein sequence ID" value="MFN2976481.1"/>
    <property type="molecule type" value="Genomic_DNA"/>
</dbReference>
<evidence type="ECO:0000256" key="12">
    <source>
        <dbReference type="SAM" id="Phobius"/>
    </source>
</evidence>
<feature type="transmembrane region" description="Helical" evidence="12">
    <location>
        <begin position="165"/>
        <end position="185"/>
    </location>
</feature>
<feature type="domain" description="HAMP" evidence="15">
    <location>
        <begin position="186"/>
        <end position="240"/>
    </location>
</feature>
<keyword evidence="13" id="KW-0732">Signal</keyword>
<evidence type="ECO:0000256" key="8">
    <source>
        <dbReference type="ARBA" id="ARBA00022989"/>
    </source>
</evidence>
<feature type="domain" description="Histidine kinase" evidence="14">
    <location>
        <begin position="248"/>
        <end position="464"/>
    </location>
</feature>
<keyword evidence="5" id="KW-0808">Transferase</keyword>
<evidence type="ECO:0000256" key="10">
    <source>
        <dbReference type="ARBA" id="ARBA00023136"/>
    </source>
</evidence>
<comment type="caution">
    <text evidence="16">The sequence shown here is derived from an EMBL/GenBank/DDBJ whole genome shotgun (WGS) entry which is preliminary data.</text>
</comment>
<evidence type="ECO:0000256" key="11">
    <source>
        <dbReference type="SAM" id="Coils"/>
    </source>
</evidence>
<feature type="coiled-coil region" evidence="11">
    <location>
        <begin position="281"/>
        <end position="308"/>
    </location>
</feature>
<evidence type="ECO:0000256" key="6">
    <source>
        <dbReference type="ARBA" id="ARBA00022692"/>
    </source>
</evidence>
<protein>
    <recommendedName>
        <fullName evidence="3">histidine kinase</fullName>
        <ecNumber evidence="3">2.7.13.3</ecNumber>
    </recommendedName>
</protein>
<evidence type="ECO:0000256" key="2">
    <source>
        <dbReference type="ARBA" id="ARBA00004370"/>
    </source>
</evidence>
<dbReference type="PROSITE" id="PS50109">
    <property type="entry name" value="HIS_KIN"/>
    <property type="match status" value="1"/>
</dbReference>
<dbReference type="CDD" id="cd00082">
    <property type="entry name" value="HisKA"/>
    <property type="match status" value="1"/>
</dbReference>
<evidence type="ECO:0000256" key="4">
    <source>
        <dbReference type="ARBA" id="ARBA00022553"/>
    </source>
</evidence>
<dbReference type="RefSeq" id="WP_263412043.1">
    <property type="nucleotide sequence ID" value="NZ_BAABBH010000001.1"/>
</dbReference>
<comment type="catalytic activity">
    <reaction evidence="1">
        <text>ATP + protein L-histidine = ADP + protein N-phospho-L-histidine.</text>
        <dbReference type="EC" id="2.7.13.3"/>
    </reaction>
</comment>
<dbReference type="InterPro" id="IPR004358">
    <property type="entry name" value="Sig_transdc_His_kin-like_C"/>
</dbReference>
<dbReference type="Pfam" id="PF00512">
    <property type="entry name" value="HisKA"/>
    <property type="match status" value="1"/>
</dbReference>
<evidence type="ECO:0000256" key="7">
    <source>
        <dbReference type="ARBA" id="ARBA00022777"/>
    </source>
</evidence>
<evidence type="ECO:0000256" key="3">
    <source>
        <dbReference type="ARBA" id="ARBA00012438"/>
    </source>
</evidence>
<dbReference type="SMART" id="SM00387">
    <property type="entry name" value="HATPase_c"/>
    <property type="match status" value="1"/>
</dbReference>
<dbReference type="CDD" id="cd00075">
    <property type="entry name" value="HATPase"/>
    <property type="match status" value="1"/>
</dbReference>
<evidence type="ECO:0000259" key="15">
    <source>
        <dbReference type="PROSITE" id="PS50885"/>
    </source>
</evidence>
<evidence type="ECO:0000256" key="5">
    <source>
        <dbReference type="ARBA" id="ARBA00022679"/>
    </source>
</evidence>
<dbReference type="InterPro" id="IPR050428">
    <property type="entry name" value="TCS_sensor_his_kinase"/>
</dbReference>
<feature type="signal peptide" evidence="13">
    <location>
        <begin position="1"/>
        <end position="28"/>
    </location>
</feature>
<dbReference type="EC" id="2.7.13.3" evidence="3"/>
<dbReference type="PANTHER" id="PTHR45436">
    <property type="entry name" value="SENSOR HISTIDINE KINASE YKOH"/>
    <property type="match status" value="1"/>
</dbReference>
<keyword evidence="6 12" id="KW-0812">Transmembrane</keyword>
<dbReference type="SUPFAM" id="SSF47384">
    <property type="entry name" value="Homodimeric domain of signal transducing histidine kinase"/>
    <property type="match status" value="1"/>
</dbReference>
<keyword evidence="8 12" id="KW-1133">Transmembrane helix</keyword>
<dbReference type="Proteomes" id="UP001634747">
    <property type="component" value="Unassembled WGS sequence"/>
</dbReference>
<dbReference type="InterPro" id="IPR003661">
    <property type="entry name" value="HisK_dim/P_dom"/>
</dbReference>
<evidence type="ECO:0000313" key="17">
    <source>
        <dbReference type="Proteomes" id="UP001634747"/>
    </source>
</evidence>
<evidence type="ECO:0000256" key="1">
    <source>
        <dbReference type="ARBA" id="ARBA00000085"/>
    </source>
</evidence>
<keyword evidence="4" id="KW-0597">Phosphoprotein</keyword>
<dbReference type="InterPro" id="IPR003594">
    <property type="entry name" value="HATPase_dom"/>
</dbReference>
<dbReference type="PRINTS" id="PR00344">
    <property type="entry name" value="BCTRLSENSOR"/>
</dbReference>
<keyword evidence="11" id="KW-0175">Coiled coil</keyword>
<feature type="chain" id="PRO_5046324566" description="histidine kinase" evidence="13">
    <location>
        <begin position="29"/>
        <end position="464"/>
    </location>
</feature>
<accession>A0ABW9KNH5</accession>
<reference evidence="16 17" key="1">
    <citation type="submission" date="2024-12" db="EMBL/GenBank/DDBJ databases">
        <authorList>
            <person name="Lee Y."/>
        </authorList>
    </citation>
    <scope>NUCLEOTIDE SEQUENCE [LARGE SCALE GENOMIC DNA]</scope>
    <source>
        <strain evidence="16 17">03SUJ4</strain>
    </source>
</reference>
<dbReference type="SUPFAM" id="SSF55874">
    <property type="entry name" value="ATPase domain of HSP90 chaperone/DNA topoisomerase II/histidine kinase"/>
    <property type="match status" value="1"/>
</dbReference>
<comment type="subcellular location">
    <subcellularLocation>
        <location evidence="2">Membrane</location>
    </subcellularLocation>
</comment>
<dbReference type="InterPro" id="IPR005467">
    <property type="entry name" value="His_kinase_dom"/>
</dbReference>